<evidence type="ECO:0000256" key="7">
    <source>
        <dbReference type="RuleBase" id="RU364112"/>
    </source>
</evidence>
<evidence type="ECO:0000256" key="4">
    <source>
        <dbReference type="ARBA" id="ARBA00022729"/>
    </source>
</evidence>
<accession>A0A0P9CG83</accession>
<dbReference type="PATRIC" id="fig|471514.4.peg.1088"/>
<sequence>MSKPSKASAKGPVWIAVIVVIILLLIGFGIRAVGEAEYNHLAPAEKVDVICEDLRAPGDPSTVANSSLGLAFEIRQQVAVDVERGMSKNQILDAMVTKYGDSVLAVPRFRGFGLLTWFAPLVVAVLVMWGIFRFIRRSAGARSERDHTESQQEFSEAPRVRSRLKDYL</sequence>
<dbReference type="GO" id="GO:0046872">
    <property type="term" value="F:metal ion binding"/>
    <property type="evidence" value="ECO:0007669"/>
    <property type="project" value="UniProtKB-KW"/>
</dbReference>
<comment type="similarity">
    <text evidence="1 7">Belongs to the CcmH/CycL/Ccl2/NrfF family.</text>
</comment>
<dbReference type="CDD" id="cd16378">
    <property type="entry name" value="CcmH_N"/>
    <property type="match status" value="1"/>
</dbReference>
<reference evidence="10 11" key="1">
    <citation type="submission" date="2015-09" db="EMBL/GenBank/DDBJ databases">
        <title>Draft genome sequence of Alicyclobacillus ferrooxydans DSM 22381.</title>
        <authorList>
            <person name="Hemp J."/>
        </authorList>
    </citation>
    <scope>NUCLEOTIDE SEQUENCE [LARGE SCALE GENOMIC DNA]</scope>
    <source>
        <strain evidence="10 11">TC-34</strain>
    </source>
</reference>
<evidence type="ECO:0000256" key="6">
    <source>
        <dbReference type="ARBA" id="ARBA00023004"/>
    </source>
</evidence>
<organism evidence="10 11">
    <name type="scientific">Alicyclobacillus ferrooxydans</name>
    <dbReference type="NCBI Taxonomy" id="471514"/>
    <lineage>
        <taxon>Bacteria</taxon>
        <taxon>Bacillati</taxon>
        <taxon>Bacillota</taxon>
        <taxon>Bacilli</taxon>
        <taxon>Bacillales</taxon>
        <taxon>Alicyclobacillaceae</taxon>
        <taxon>Alicyclobacillus</taxon>
    </lineage>
</organism>
<dbReference type="InterPro" id="IPR051263">
    <property type="entry name" value="C-type_cytochrome_biogenesis"/>
</dbReference>
<evidence type="ECO:0000256" key="1">
    <source>
        <dbReference type="ARBA" id="ARBA00010342"/>
    </source>
</evidence>
<keyword evidence="7" id="KW-0812">Transmembrane</keyword>
<dbReference type="InterPro" id="IPR005616">
    <property type="entry name" value="CcmH/CycL/Ccl2/NrfF_N"/>
</dbReference>
<evidence type="ECO:0000313" key="10">
    <source>
        <dbReference type="EMBL" id="KPV42039.1"/>
    </source>
</evidence>
<evidence type="ECO:0000256" key="3">
    <source>
        <dbReference type="ARBA" id="ARBA00022723"/>
    </source>
</evidence>
<keyword evidence="2 7" id="KW-0349">Heme</keyword>
<dbReference type="RefSeq" id="WP_054970946.1">
    <property type="nucleotide sequence ID" value="NZ_LJCO01000085.1"/>
</dbReference>
<keyword evidence="6 7" id="KW-0408">Iron</keyword>
<dbReference type="Pfam" id="PF03918">
    <property type="entry name" value="CcmH"/>
    <property type="match status" value="1"/>
</dbReference>
<dbReference type="GO" id="GO:0017004">
    <property type="term" value="P:cytochrome complex assembly"/>
    <property type="evidence" value="ECO:0007669"/>
    <property type="project" value="UniProtKB-KW"/>
</dbReference>
<comment type="function">
    <text evidence="7">Possible subunit of a heme lyase.</text>
</comment>
<evidence type="ECO:0000256" key="5">
    <source>
        <dbReference type="ARBA" id="ARBA00022748"/>
    </source>
</evidence>
<dbReference type="PANTHER" id="PTHR47870:SF1">
    <property type="entry name" value="CYTOCHROME C-TYPE BIOGENESIS PROTEIN CCMH"/>
    <property type="match status" value="1"/>
</dbReference>
<feature type="domain" description="CcmH/CycL/Ccl2/NrfF N-terminal" evidence="9">
    <location>
        <begin position="25"/>
        <end position="152"/>
    </location>
</feature>
<dbReference type="AlphaFoldDB" id="A0A0P9CG83"/>
<protein>
    <recommendedName>
        <fullName evidence="7">Cytochrome c-type biogenesis protein</fullName>
    </recommendedName>
</protein>
<keyword evidence="7" id="KW-0472">Membrane</keyword>
<evidence type="ECO:0000256" key="2">
    <source>
        <dbReference type="ARBA" id="ARBA00022617"/>
    </source>
</evidence>
<dbReference type="Proteomes" id="UP000050482">
    <property type="component" value="Unassembled WGS sequence"/>
</dbReference>
<dbReference type="Gene3D" id="1.10.8.640">
    <property type="entry name" value="Cytochrome C biogenesis protein"/>
    <property type="match status" value="1"/>
</dbReference>
<keyword evidence="11" id="KW-1185">Reference proteome</keyword>
<proteinExistence type="inferred from homology"/>
<keyword evidence="4 7" id="KW-0732">Signal</keyword>
<evidence type="ECO:0000256" key="8">
    <source>
        <dbReference type="SAM" id="MobiDB-lite"/>
    </source>
</evidence>
<dbReference type="STRING" id="471514.AN477_19925"/>
<feature type="transmembrane region" description="Helical" evidence="7">
    <location>
        <begin position="12"/>
        <end position="33"/>
    </location>
</feature>
<keyword evidence="5" id="KW-0201">Cytochrome c-type biogenesis</keyword>
<dbReference type="EMBL" id="LJCO01000085">
    <property type="protein sequence ID" value="KPV42039.1"/>
    <property type="molecule type" value="Genomic_DNA"/>
</dbReference>
<dbReference type="OrthoDB" id="9804975at2"/>
<feature type="transmembrane region" description="Helical" evidence="7">
    <location>
        <begin position="114"/>
        <end position="135"/>
    </location>
</feature>
<evidence type="ECO:0000313" key="11">
    <source>
        <dbReference type="Proteomes" id="UP000050482"/>
    </source>
</evidence>
<dbReference type="InterPro" id="IPR038297">
    <property type="entry name" value="CcmH/CycL/NrfF/Ccl2_sf"/>
</dbReference>
<comment type="caution">
    <text evidence="10">The sequence shown here is derived from an EMBL/GenBank/DDBJ whole genome shotgun (WGS) entry which is preliminary data.</text>
</comment>
<keyword evidence="3 7" id="KW-0479">Metal-binding</keyword>
<feature type="region of interest" description="Disordered" evidence="8">
    <location>
        <begin position="145"/>
        <end position="168"/>
    </location>
</feature>
<evidence type="ECO:0000259" key="9">
    <source>
        <dbReference type="Pfam" id="PF03918"/>
    </source>
</evidence>
<dbReference type="GO" id="GO:0005886">
    <property type="term" value="C:plasma membrane"/>
    <property type="evidence" value="ECO:0007669"/>
    <property type="project" value="TreeGrafter"/>
</dbReference>
<keyword evidence="7" id="KW-1133">Transmembrane helix</keyword>
<gene>
    <name evidence="10" type="ORF">AN477_19925</name>
</gene>
<name>A0A0P9CG83_9BACL</name>
<dbReference type="PANTHER" id="PTHR47870">
    <property type="entry name" value="CYTOCHROME C-TYPE BIOGENESIS PROTEIN CCMH"/>
    <property type="match status" value="1"/>
</dbReference>